<evidence type="ECO:0000313" key="24">
    <source>
        <dbReference type="Proteomes" id="UP001367676"/>
    </source>
</evidence>
<feature type="domain" description="PHD-type" evidence="19">
    <location>
        <begin position="573"/>
        <end position="629"/>
    </location>
</feature>
<feature type="compositionally biased region" description="Low complexity" evidence="18">
    <location>
        <begin position="2235"/>
        <end position="2256"/>
    </location>
</feature>
<dbReference type="GO" id="GO:0098687">
    <property type="term" value="C:chromosomal region"/>
    <property type="evidence" value="ECO:0007669"/>
    <property type="project" value="UniProtKB-ARBA"/>
</dbReference>
<dbReference type="InterPro" id="IPR003616">
    <property type="entry name" value="Post-SET_dom"/>
</dbReference>
<dbReference type="GO" id="GO:0008270">
    <property type="term" value="F:zinc ion binding"/>
    <property type="evidence" value="ECO:0007669"/>
    <property type="project" value="UniProtKB-KW"/>
</dbReference>
<evidence type="ECO:0000256" key="14">
    <source>
        <dbReference type="ARBA" id="ARBA00023163"/>
    </source>
</evidence>
<dbReference type="FunFam" id="3.30.40.10:FF:000002">
    <property type="entry name" value="Histone-lysine N-methyltransferase"/>
    <property type="match status" value="1"/>
</dbReference>
<feature type="domain" description="PHD-type" evidence="19">
    <location>
        <begin position="657"/>
        <end position="718"/>
    </location>
</feature>
<dbReference type="SMART" id="SM00541">
    <property type="entry name" value="FYRN"/>
    <property type="match status" value="1"/>
</dbReference>
<dbReference type="Gene3D" id="2.170.270.10">
    <property type="entry name" value="SET domain"/>
    <property type="match status" value="1"/>
</dbReference>
<dbReference type="PANTHER" id="PTHR45838">
    <property type="entry name" value="HISTONE-LYSINE-N-METHYLTRANSFERASE 2 KMT2 FAMILY MEMBER"/>
    <property type="match status" value="1"/>
</dbReference>
<keyword evidence="9" id="KW-0862">Zinc</keyword>
<dbReference type="PROSITE" id="PS51542">
    <property type="entry name" value="FYRN"/>
    <property type="match status" value="1"/>
</dbReference>
<dbReference type="Pfam" id="PF00628">
    <property type="entry name" value="PHD"/>
    <property type="match status" value="1"/>
</dbReference>
<protein>
    <recommendedName>
        <fullName evidence="16">Histone-lysine N-methyltransferase trithorax</fullName>
        <ecNumber evidence="2">2.1.1.355</ecNumber>
    </recommendedName>
</protein>
<comment type="caution">
    <text evidence="23">The sequence shown here is derived from an EMBL/GenBank/DDBJ whole genome shotgun (WGS) entry which is preliminary data.</text>
</comment>
<gene>
    <name evidence="23" type="ORF">V9T40_007258</name>
</gene>
<evidence type="ECO:0000313" key="23">
    <source>
        <dbReference type="EMBL" id="KAK7605400.1"/>
    </source>
</evidence>
<evidence type="ECO:0000256" key="6">
    <source>
        <dbReference type="ARBA" id="ARBA00022723"/>
    </source>
</evidence>
<keyword evidence="15" id="KW-0539">Nucleus</keyword>
<dbReference type="InterPro" id="IPR001965">
    <property type="entry name" value="Znf_PHD"/>
</dbReference>
<evidence type="ECO:0000256" key="4">
    <source>
        <dbReference type="ARBA" id="ARBA00022679"/>
    </source>
</evidence>
<keyword evidence="4" id="KW-0808">Transferase</keyword>
<dbReference type="InterPro" id="IPR019787">
    <property type="entry name" value="Znf_PHD-finger"/>
</dbReference>
<evidence type="ECO:0000256" key="5">
    <source>
        <dbReference type="ARBA" id="ARBA00022691"/>
    </source>
</evidence>
<dbReference type="EMBL" id="JBBCAQ010000002">
    <property type="protein sequence ID" value="KAK7605400.1"/>
    <property type="molecule type" value="Genomic_DNA"/>
</dbReference>
<dbReference type="SMART" id="SM00249">
    <property type="entry name" value="PHD"/>
    <property type="match status" value="4"/>
</dbReference>
<dbReference type="SMART" id="SM00317">
    <property type="entry name" value="SET"/>
    <property type="match status" value="1"/>
</dbReference>
<keyword evidence="13" id="KW-0238">DNA-binding</keyword>
<dbReference type="GO" id="GO:0032259">
    <property type="term" value="P:methylation"/>
    <property type="evidence" value="ECO:0007669"/>
    <property type="project" value="UniProtKB-KW"/>
</dbReference>
<dbReference type="Pfam" id="PF13771">
    <property type="entry name" value="zf-HC5HC2H"/>
    <property type="match status" value="1"/>
</dbReference>
<feature type="region of interest" description="Disordered" evidence="18">
    <location>
        <begin position="2274"/>
        <end position="2314"/>
    </location>
</feature>
<dbReference type="InterPro" id="IPR011011">
    <property type="entry name" value="Znf_FYVE_PHD"/>
</dbReference>
<keyword evidence="5" id="KW-0949">S-adenosyl-L-methionine</keyword>
<dbReference type="SUPFAM" id="SSF57903">
    <property type="entry name" value="FYVE/PHD zinc finger"/>
    <property type="match status" value="2"/>
</dbReference>
<evidence type="ECO:0000259" key="21">
    <source>
        <dbReference type="PROSITE" id="PS50868"/>
    </source>
</evidence>
<dbReference type="GO" id="GO:0003677">
    <property type="term" value="F:DNA binding"/>
    <property type="evidence" value="ECO:0007669"/>
    <property type="project" value="UniProtKB-KW"/>
</dbReference>
<name>A0AAN9TUM5_9HEMI</name>
<keyword evidence="14" id="KW-0804">Transcription</keyword>
<dbReference type="InterPro" id="IPR001214">
    <property type="entry name" value="SET_dom"/>
</dbReference>
<dbReference type="PANTHER" id="PTHR45838:SF4">
    <property type="entry name" value="HISTONE-LYSINE N-METHYLTRANSFERASE TRITHORAX"/>
    <property type="match status" value="1"/>
</dbReference>
<dbReference type="Gene3D" id="3.30.40.10">
    <property type="entry name" value="Zinc/RING finger domain, C3HC4 (zinc finger)"/>
    <property type="match status" value="3"/>
</dbReference>
<dbReference type="CDD" id="cd15506">
    <property type="entry name" value="PHD1_KMT2A_like"/>
    <property type="match status" value="1"/>
</dbReference>
<organism evidence="23 24">
    <name type="scientific">Parthenolecanium corni</name>
    <dbReference type="NCBI Taxonomy" id="536013"/>
    <lineage>
        <taxon>Eukaryota</taxon>
        <taxon>Metazoa</taxon>
        <taxon>Ecdysozoa</taxon>
        <taxon>Arthropoda</taxon>
        <taxon>Hexapoda</taxon>
        <taxon>Insecta</taxon>
        <taxon>Pterygota</taxon>
        <taxon>Neoptera</taxon>
        <taxon>Paraneoptera</taxon>
        <taxon>Hemiptera</taxon>
        <taxon>Sternorrhyncha</taxon>
        <taxon>Coccoidea</taxon>
        <taxon>Coccidae</taxon>
        <taxon>Parthenolecanium</taxon>
    </lineage>
</organism>
<keyword evidence="6" id="KW-0479">Metal-binding</keyword>
<dbReference type="InterPro" id="IPR034732">
    <property type="entry name" value="EPHD"/>
</dbReference>
<dbReference type="SMART" id="SM00508">
    <property type="entry name" value="PostSET"/>
    <property type="match status" value="1"/>
</dbReference>
<dbReference type="Proteomes" id="UP001367676">
    <property type="component" value="Unassembled WGS sequence"/>
</dbReference>
<dbReference type="FunFam" id="2.170.270.10:FF:000004">
    <property type="entry name" value="Histone-lysine N-methyltransferase"/>
    <property type="match status" value="1"/>
</dbReference>
<evidence type="ECO:0000256" key="16">
    <source>
        <dbReference type="ARBA" id="ARBA00071661"/>
    </source>
</evidence>
<keyword evidence="8 17" id="KW-0863">Zinc-finger</keyword>
<dbReference type="GO" id="GO:0045893">
    <property type="term" value="P:positive regulation of DNA-templated transcription"/>
    <property type="evidence" value="ECO:0007669"/>
    <property type="project" value="TreeGrafter"/>
</dbReference>
<evidence type="ECO:0000256" key="10">
    <source>
        <dbReference type="ARBA" id="ARBA00022853"/>
    </source>
</evidence>
<evidence type="ECO:0000256" key="9">
    <source>
        <dbReference type="ARBA" id="ARBA00022833"/>
    </source>
</evidence>
<sequence length="2637" mass="295179">MVKSKFPGKPSKIIQRSLVRAYSVTVTSCDSSVVSEEVFLGLSVFDQTFGAKDEISSFKGFSAVEIDESFAKKEEFVNQVREKFAQRGVSLTSSSQTKRCIPITSICSEITVPQSLNETPKSDVEFPPISCKRERRKCGKLWLLNKKGSRYHTKIPVRHNFKTLSKNSLMRFKHKSSNYLSDKYCRKFVLPSRSVHSSRVIKPNKRFVDGDKNSKSKLLLKNFKTHKYETDAKSYVTDSVDKSQGNGANVITSKVIIREARLNITTESAIAGPFSAKKAISFEKGIGKCVISSGAMCQQKLPIEESPTKSSRCQACWLMLCLQKYLMPSALRKTLIKLIPEELRIFSTCIMSIDLTKKSSVCEPDNSIFCERNELEDSNDTLKKRLRVNHFSKACLSGRRLLEKTDPTSTKSRTFLVKKNSSNHKLNVKNNRIAVNSSRERNEKELQIPRGPRIKHVCRSASSVLRTSLVTLNDLEEEDEESHEKADEKEDKLISIDFWEAYDPDEIFKMGFPLIGTEATNVRALCFLCGSAGLEKLLYCVSCCEAYHWYCAEGPSAFREEAELEKCRVNWVCRKCKVCSTCGERNAGALISCQRCRCSYHPECLTNKALNKRLFNSDRPWVCPSCLKCKSCNVSSVFTFVGNVPLCSQCFQLRQKGNYCPLCQGCYEDEDYNVQMMECGMCKSWIHARCEGLSDEKYQILSFLPESIEFVCKLCCPIPPAQWWLAVEDELKAGYLGILKNLCKNKQINELFKESPRKSSCQCGQLQLREPSRSIIDLPQSSNPNANKQDAEVTKRCLNFADETYEQINNDEAVQPKSDVTVATVDSNRLEKSADLEKPLEHTIIKNCEVCSSSSELSTRVNDGLLSVKSNVHNGRYASLSAFHNDLEKAIAQIDEGRLLQIYHDTLRTFFPWFDVENASCQNQPDNPMADSHLNDAASSGGEFDELTSISEEEHYEQLRRLMAADDYPYESCRMLDVRICILCKAMGEAAPTEGGRLIYCGRNEWIHSNCALWSSEVFEEIDGSLQNVHSAITRGRQIRCSLCEKKGASIGCCFKNCGLTYHFVCARKARCKFFHNKTIYCQTHDTPSEDPAFSLLANEKDFEILRPVYIEMDRKKKRLECHANVKVRIGSLLIESLGKIDPHLSDNAKRIIPMQFRCTRLFWSTIKPWKIVQYCLQIKVRYSYDTTSAESEVNYTIEHLTNEEIVQQVLEELVRKVCSVDECRSCEANNVNGHSDLLFPELQDAIYKDLPTDVLNDHTLQDIWNNYDNASSMETFNAVEDANADVDTDNERNDVSGSKNSSLFHRKSKCLEKRDLKSMKSRMGQYLNGKYLRDKNNVIRDSAKQNHMTSHWFKLRGRVKRKMNFENSSQTARKRKYENYISPSKLDDALQFYSSYENILQLDGMVEIYNEEEPVKCVQCHRTYRTTHSFERHLETCNADFSDFMISSCESDSASSEEDKYYTSTDFVNVTNSENILSAGSANVDEYTMTSQLQDNPFAAKYASNVCTATYIVNNTEKMTPAQPYNGTTNLCANVAFNGVYPAYTTASYQDTQLVENSCGNIIQNNSIPLQTLLQSAVKQEPVTAVVSSPSIALHTVEPSTMKFNFVSNGNGLVVSKACTDYITTPQFAFASTNLPSQQYEIQNLAAPAYVIHQSYPKTDIIPTYVAVDNSTINEASAYLSQPAATATLQLQQIPAASVNFQPIMPTILGTIVQPSIVETPTYIVNTAAPPTTVPAQTFAAAAAAAPQSNIILPNQPVLFGLETVVSNTIMSSSQFLTQSPTGNVGASTMYSSTTTQVFQAAKPMAQPDLSSSYFVLNPSSSVSSTPAILHANVSQPTTIATSSVMPTAKQLDPVVTSCPSNVETYMYVHVNQSPVPASNVITNASQMRVERKKPPVIMKPVKQSPVQTKKSVKIMKVKNNRPVSIEVKQISATTDIKPALQLSSFSDEKAKKLQIKTTDKAIKLGQPVNRIQPVPSYQLTDLGMCPKNGVRYSPCYKTAIVSEKSPQIINADLKVAPQLAETSMVAFKSEPAPKNADSNGPPAEIVVPTVLSQNSQAEIDVKEERVSLVKPAGRSYLALSSVTNKVESVPTKLEPQPLSASQVDTQLNIKKDETKELVSKQLSTSTQSPPNTSSKSSNKSVHSNTPNNELICERRNARADAQSETERLFDELMRQHLENEQRRKQRITEVAAESSKTTLPATESSPPAVPLKAASMPILDEEKPYESEKTECQSSNNVPSSASSSTSAQPSASSKNAPLKFTLLKSKYKPRLQPRLADDGSIPSNVADKKTATASSTAAAAKKLNKSPEKENKEIRAGNLDAAGHKAWKTASISFEVSADDGFSYKTNDLLDLWNKILESVQQSRAKYKLPLLPKNASKNAESVYSLLGFENNASKYLMEQLPDAWKCIFYKPVFHKPPGKSGKTPSVENKTGCARSEPFASSHKYDMFGWLTSEHRDPPKFIMNSDSDIVNGNRRVTSPNLPMTMRFRNLKENAKKTVGVFRSDIHSRGLFCLRDIDAEEMVIEYAGEVIRSTLTDKREKYYTSKGIGCYMFRIDDRYVVDATMCGNAARFINHSCDPNCYSRIVDIHGKKHILIFALKRITKGVELTYDYKFPLEDEKIDCHCKSSKCRKYLN</sequence>
<dbReference type="Gene3D" id="3.30.160.360">
    <property type="match status" value="1"/>
</dbReference>
<feature type="region of interest" description="Disordered" evidence="18">
    <location>
        <begin position="2181"/>
        <end position="2257"/>
    </location>
</feature>
<evidence type="ECO:0000256" key="12">
    <source>
        <dbReference type="ARBA" id="ARBA00023117"/>
    </source>
</evidence>
<dbReference type="CDD" id="cd15508">
    <property type="entry name" value="PHD3_KMT2A_like"/>
    <property type="match status" value="1"/>
</dbReference>
<dbReference type="Pfam" id="PF00856">
    <property type="entry name" value="SET"/>
    <property type="match status" value="1"/>
</dbReference>
<dbReference type="SMART" id="SM00542">
    <property type="entry name" value="FYRC"/>
    <property type="match status" value="1"/>
</dbReference>
<reference evidence="23 24" key="1">
    <citation type="submission" date="2024-03" db="EMBL/GenBank/DDBJ databases">
        <title>Adaptation during the transition from Ophiocordyceps entomopathogen to insect associate is accompanied by gene loss and intensified selection.</title>
        <authorList>
            <person name="Ward C.M."/>
            <person name="Onetto C.A."/>
            <person name="Borneman A.R."/>
        </authorList>
    </citation>
    <scope>NUCLEOTIDE SEQUENCE [LARGE SCALE GENOMIC DNA]</scope>
    <source>
        <strain evidence="23">AWRI1</strain>
        <tissue evidence="23">Single Adult Female</tissue>
    </source>
</reference>
<evidence type="ECO:0000256" key="11">
    <source>
        <dbReference type="ARBA" id="ARBA00023015"/>
    </source>
</evidence>
<feature type="compositionally biased region" description="Low complexity" evidence="18">
    <location>
        <begin position="2294"/>
        <end position="2304"/>
    </location>
</feature>
<dbReference type="Pfam" id="PF05964">
    <property type="entry name" value="FYRN"/>
    <property type="match status" value="1"/>
</dbReference>
<evidence type="ECO:0000256" key="1">
    <source>
        <dbReference type="ARBA" id="ARBA00004123"/>
    </source>
</evidence>
<dbReference type="PROSITE" id="PS51543">
    <property type="entry name" value="FYRC"/>
    <property type="match status" value="1"/>
</dbReference>
<dbReference type="GO" id="GO:0042800">
    <property type="term" value="F:histone H3K4 methyltransferase activity"/>
    <property type="evidence" value="ECO:0007669"/>
    <property type="project" value="TreeGrafter"/>
</dbReference>
<dbReference type="PROSITE" id="PS50280">
    <property type="entry name" value="SET"/>
    <property type="match status" value="1"/>
</dbReference>
<dbReference type="InterPro" id="IPR003888">
    <property type="entry name" value="FYrich_N"/>
</dbReference>
<evidence type="ECO:0000259" key="20">
    <source>
        <dbReference type="PROSITE" id="PS50280"/>
    </source>
</evidence>
<dbReference type="InterPro" id="IPR003889">
    <property type="entry name" value="FYrich_C"/>
</dbReference>
<dbReference type="PROSITE" id="PS51805">
    <property type="entry name" value="EPHD"/>
    <property type="match status" value="1"/>
</dbReference>
<proteinExistence type="predicted"/>
<keyword evidence="11" id="KW-0805">Transcription regulation</keyword>
<feature type="domain" description="PHD-type" evidence="22">
    <location>
        <begin position="978"/>
        <end position="1086"/>
    </location>
</feature>
<keyword evidence="12" id="KW-0103">Bromodomain</keyword>
<evidence type="ECO:0000256" key="7">
    <source>
        <dbReference type="ARBA" id="ARBA00022737"/>
    </source>
</evidence>
<dbReference type="CDD" id="cd19170">
    <property type="entry name" value="SET_KMT2A_2B"/>
    <property type="match status" value="1"/>
</dbReference>
<comment type="subcellular location">
    <subcellularLocation>
        <location evidence="1">Nucleus</location>
    </subcellularLocation>
</comment>
<dbReference type="PROSITE" id="PS50016">
    <property type="entry name" value="ZF_PHD_2"/>
    <property type="match status" value="2"/>
</dbReference>
<dbReference type="Pfam" id="PF05965">
    <property type="entry name" value="FYRC"/>
    <property type="match status" value="1"/>
</dbReference>
<dbReference type="InterPro" id="IPR047219">
    <property type="entry name" value="KMT2A_2B_SET"/>
</dbReference>
<evidence type="ECO:0000259" key="22">
    <source>
        <dbReference type="PROSITE" id="PS51805"/>
    </source>
</evidence>
<feature type="region of interest" description="Disordered" evidence="18">
    <location>
        <begin position="2120"/>
        <end position="2166"/>
    </location>
</feature>
<feature type="compositionally biased region" description="Polar residues" evidence="18">
    <location>
        <begin position="2196"/>
        <end position="2207"/>
    </location>
</feature>
<keyword evidence="24" id="KW-1185">Reference proteome</keyword>
<keyword evidence="3" id="KW-0489">Methyltransferase</keyword>
<evidence type="ECO:0000256" key="18">
    <source>
        <dbReference type="SAM" id="MobiDB-lite"/>
    </source>
</evidence>
<feature type="domain" description="Post-SET" evidence="21">
    <location>
        <begin position="2621"/>
        <end position="2637"/>
    </location>
</feature>
<feature type="region of interest" description="Disordered" evidence="18">
    <location>
        <begin position="2086"/>
        <end position="2107"/>
    </location>
</feature>
<dbReference type="PROSITE" id="PS50868">
    <property type="entry name" value="POST_SET"/>
    <property type="match status" value="1"/>
</dbReference>
<feature type="compositionally biased region" description="Basic and acidic residues" evidence="18">
    <location>
        <begin position="2222"/>
        <end position="2233"/>
    </location>
</feature>
<dbReference type="GO" id="GO:0005700">
    <property type="term" value="C:polytene chromosome"/>
    <property type="evidence" value="ECO:0007669"/>
    <property type="project" value="UniProtKB-ARBA"/>
</dbReference>
<dbReference type="InterPro" id="IPR046341">
    <property type="entry name" value="SET_dom_sf"/>
</dbReference>
<feature type="domain" description="SET" evidence="20">
    <location>
        <begin position="2499"/>
        <end position="2615"/>
    </location>
</feature>
<dbReference type="GO" id="GO:0140949">
    <property type="term" value="F:histone H3K9 trimethyltransferase activity"/>
    <property type="evidence" value="ECO:0007669"/>
    <property type="project" value="UniProtKB-EC"/>
</dbReference>
<evidence type="ECO:0000256" key="3">
    <source>
        <dbReference type="ARBA" id="ARBA00022603"/>
    </source>
</evidence>
<evidence type="ECO:0000256" key="17">
    <source>
        <dbReference type="PROSITE-ProRule" id="PRU00146"/>
    </source>
</evidence>
<evidence type="ECO:0000256" key="8">
    <source>
        <dbReference type="ARBA" id="ARBA00022771"/>
    </source>
</evidence>
<evidence type="ECO:0000259" key="19">
    <source>
        <dbReference type="PROSITE" id="PS50016"/>
    </source>
</evidence>
<evidence type="ECO:0000256" key="15">
    <source>
        <dbReference type="ARBA" id="ARBA00023242"/>
    </source>
</evidence>
<dbReference type="GO" id="GO:0035097">
    <property type="term" value="C:histone methyltransferase complex"/>
    <property type="evidence" value="ECO:0007669"/>
    <property type="project" value="TreeGrafter"/>
</dbReference>
<dbReference type="SUPFAM" id="SSF82199">
    <property type="entry name" value="SET domain"/>
    <property type="match status" value="1"/>
</dbReference>
<evidence type="ECO:0000256" key="13">
    <source>
        <dbReference type="ARBA" id="ARBA00023125"/>
    </source>
</evidence>
<feature type="compositionally biased region" description="Low complexity" evidence="18">
    <location>
        <begin position="2125"/>
        <end position="2142"/>
    </location>
</feature>
<evidence type="ECO:0000256" key="2">
    <source>
        <dbReference type="ARBA" id="ARBA00012183"/>
    </source>
</evidence>
<accession>A0AAN9TUM5</accession>
<keyword evidence="7" id="KW-0677">Repeat</keyword>
<dbReference type="InterPro" id="IPR013083">
    <property type="entry name" value="Znf_RING/FYVE/PHD"/>
</dbReference>
<keyword evidence="10" id="KW-0156">Chromatin regulator</keyword>
<dbReference type="EC" id="2.1.1.355" evidence="2"/>